<feature type="region of interest" description="Disordered" evidence="1">
    <location>
        <begin position="1"/>
        <end position="68"/>
    </location>
</feature>
<dbReference type="EMBL" id="WIUZ02000015">
    <property type="protein sequence ID" value="KAF9780932.1"/>
    <property type="molecule type" value="Genomic_DNA"/>
</dbReference>
<keyword evidence="2" id="KW-1133">Transmembrane helix</keyword>
<accession>A0A9P6HA70</accession>
<name>A0A9P6HA70_9AGAM</name>
<feature type="transmembrane region" description="Helical" evidence="2">
    <location>
        <begin position="282"/>
        <end position="304"/>
    </location>
</feature>
<proteinExistence type="predicted"/>
<dbReference type="AlphaFoldDB" id="A0A9P6HA70"/>
<reference evidence="3" key="1">
    <citation type="journal article" date="2020" name="Nat. Commun.">
        <title>Large-scale genome sequencing of mycorrhizal fungi provides insights into the early evolution of symbiotic traits.</title>
        <authorList>
            <person name="Miyauchi S."/>
            <person name="Kiss E."/>
            <person name="Kuo A."/>
            <person name="Drula E."/>
            <person name="Kohler A."/>
            <person name="Sanchez-Garcia M."/>
            <person name="Morin E."/>
            <person name="Andreopoulos B."/>
            <person name="Barry K.W."/>
            <person name="Bonito G."/>
            <person name="Buee M."/>
            <person name="Carver A."/>
            <person name="Chen C."/>
            <person name="Cichocki N."/>
            <person name="Clum A."/>
            <person name="Culley D."/>
            <person name="Crous P.W."/>
            <person name="Fauchery L."/>
            <person name="Girlanda M."/>
            <person name="Hayes R.D."/>
            <person name="Keri Z."/>
            <person name="LaButti K."/>
            <person name="Lipzen A."/>
            <person name="Lombard V."/>
            <person name="Magnuson J."/>
            <person name="Maillard F."/>
            <person name="Murat C."/>
            <person name="Nolan M."/>
            <person name="Ohm R.A."/>
            <person name="Pangilinan J."/>
            <person name="Pereira M.F."/>
            <person name="Perotto S."/>
            <person name="Peter M."/>
            <person name="Pfister S."/>
            <person name="Riley R."/>
            <person name="Sitrit Y."/>
            <person name="Stielow J.B."/>
            <person name="Szollosi G."/>
            <person name="Zifcakova L."/>
            <person name="Stursova M."/>
            <person name="Spatafora J.W."/>
            <person name="Tedersoo L."/>
            <person name="Vaario L.M."/>
            <person name="Yamada A."/>
            <person name="Yan M."/>
            <person name="Wang P."/>
            <person name="Xu J."/>
            <person name="Bruns T."/>
            <person name="Baldrian P."/>
            <person name="Vilgalys R."/>
            <person name="Dunand C."/>
            <person name="Henrissat B."/>
            <person name="Grigoriev I.V."/>
            <person name="Hibbett D."/>
            <person name="Nagy L.G."/>
            <person name="Martin F.M."/>
        </authorList>
    </citation>
    <scope>NUCLEOTIDE SEQUENCE</scope>
    <source>
        <strain evidence="3">UH-Tt-Lm1</strain>
    </source>
</reference>
<gene>
    <name evidence="3" type="ORF">BJ322DRAFT_1023611</name>
</gene>
<reference evidence="3" key="2">
    <citation type="submission" date="2020-11" db="EMBL/GenBank/DDBJ databases">
        <authorList>
            <consortium name="DOE Joint Genome Institute"/>
            <person name="Kuo A."/>
            <person name="Miyauchi S."/>
            <person name="Kiss E."/>
            <person name="Drula E."/>
            <person name="Kohler A."/>
            <person name="Sanchez-Garcia M."/>
            <person name="Andreopoulos B."/>
            <person name="Barry K.W."/>
            <person name="Bonito G."/>
            <person name="Buee M."/>
            <person name="Carver A."/>
            <person name="Chen C."/>
            <person name="Cichocki N."/>
            <person name="Clum A."/>
            <person name="Culley D."/>
            <person name="Crous P.W."/>
            <person name="Fauchery L."/>
            <person name="Girlanda M."/>
            <person name="Hayes R."/>
            <person name="Keri Z."/>
            <person name="Labutti K."/>
            <person name="Lipzen A."/>
            <person name="Lombard V."/>
            <person name="Magnuson J."/>
            <person name="Maillard F."/>
            <person name="Morin E."/>
            <person name="Murat C."/>
            <person name="Nolan M."/>
            <person name="Ohm R."/>
            <person name="Pangilinan J."/>
            <person name="Pereira M."/>
            <person name="Perotto S."/>
            <person name="Peter M."/>
            <person name="Riley R."/>
            <person name="Sitrit Y."/>
            <person name="Stielow B."/>
            <person name="Szollosi G."/>
            <person name="Zifcakova L."/>
            <person name="Stursova M."/>
            <person name="Spatafora J.W."/>
            <person name="Tedersoo L."/>
            <person name="Vaario L.-M."/>
            <person name="Yamada A."/>
            <person name="Yan M."/>
            <person name="Wang P."/>
            <person name="Xu J."/>
            <person name="Bruns T."/>
            <person name="Baldrian P."/>
            <person name="Vilgalys R."/>
            <person name="Henrissat B."/>
            <person name="Grigoriev I.V."/>
            <person name="Hibbett D."/>
            <person name="Nagy L.G."/>
            <person name="Martin F.M."/>
        </authorList>
    </citation>
    <scope>NUCLEOTIDE SEQUENCE</scope>
    <source>
        <strain evidence="3">UH-Tt-Lm1</strain>
    </source>
</reference>
<evidence type="ECO:0000256" key="2">
    <source>
        <dbReference type="SAM" id="Phobius"/>
    </source>
</evidence>
<keyword evidence="2" id="KW-0812">Transmembrane</keyword>
<feature type="transmembrane region" description="Helical" evidence="2">
    <location>
        <begin position="311"/>
        <end position="332"/>
    </location>
</feature>
<evidence type="ECO:0000256" key="1">
    <source>
        <dbReference type="SAM" id="MobiDB-lite"/>
    </source>
</evidence>
<feature type="compositionally biased region" description="Polar residues" evidence="1">
    <location>
        <begin position="52"/>
        <end position="66"/>
    </location>
</feature>
<keyword evidence="2" id="KW-0472">Membrane</keyword>
<dbReference type="Proteomes" id="UP000736335">
    <property type="component" value="Unassembled WGS sequence"/>
</dbReference>
<organism evidence="3 4">
    <name type="scientific">Thelephora terrestris</name>
    <dbReference type="NCBI Taxonomy" id="56493"/>
    <lineage>
        <taxon>Eukaryota</taxon>
        <taxon>Fungi</taxon>
        <taxon>Dikarya</taxon>
        <taxon>Basidiomycota</taxon>
        <taxon>Agaricomycotina</taxon>
        <taxon>Agaricomycetes</taxon>
        <taxon>Thelephorales</taxon>
        <taxon>Thelephoraceae</taxon>
        <taxon>Thelephora</taxon>
    </lineage>
</organism>
<evidence type="ECO:0000313" key="3">
    <source>
        <dbReference type="EMBL" id="KAF9780932.1"/>
    </source>
</evidence>
<keyword evidence="4" id="KW-1185">Reference proteome</keyword>
<sequence length="556" mass="61113">MAPPLSNPFASMLAQQGRVKKESHQQISPPNFHTGGLPSASRTDDGDFFPSAPSSDNKDTPPNASNIDDGDALIEELAETNERLKLGLKFYEVAMEITLQDVQVIPDENEEGQRVNYKCACPASADGRETFVEYEGAEKVTMVKYTPGHTPEPMPVPHLGPFASSFKFGAQDLPLFCKALRSSIKSARIWHTISRPNEFNRAKATKAYSALSVSIVIIVGKDEIETDESDELEGKDETKGPHRRPLRSHKPRIPLLEIRLLCEPLRMQRFWIGSKLPPFRALLARLSIVVAVLGILFLPLSGLWSLRKKCIWVMTFLYLSFAWVGGITSHAASVAACNYHTAAFNPLENTLRSVVPELTSLDPTELSSWWTNPTKPGAVLNWRASFWPFAGDGGHVTIRLAANVSITRVRSTIYSAVTRGLLQRMLFGESITRESCPSSIYRANDCGLSPAPMEKLISVSLVSVLLAKFRYDVNAQARSQLIKAVGNDKGKAEKQLHTALVKRNTLQHLTTNAGTANDLDEGTKAECGPQLIYPVLTDFNSSALATGEKQKVSRGA</sequence>
<comment type="caution">
    <text evidence="3">The sequence shown here is derived from an EMBL/GenBank/DDBJ whole genome shotgun (WGS) entry which is preliminary data.</text>
</comment>
<evidence type="ECO:0000313" key="4">
    <source>
        <dbReference type="Proteomes" id="UP000736335"/>
    </source>
</evidence>
<feature type="region of interest" description="Disordered" evidence="1">
    <location>
        <begin position="228"/>
        <end position="248"/>
    </location>
</feature>
<protein>
    <submittedName>
        <fullName evidence="3">Uncharacterized protein</fullName>
    </submittedName>
</protein>